<reference evidence="1 2" key="1">
    <citation type="journal article" date="2015" name="Nature">
        <title>rRNA introns, odd ribosomes, and small enigmatic genomes across a large radiation of phyla.</title>
        <authorList>
            <person name="Brown C.T."/>
            <person name="Hug L.A."/>
            <person name="Thomas B.C."/>
            <person name="Sharon I."/>
            <person name="Castelle C.J."/>
            <person name="Singh A."/>
            <person name="Wilkins M.J."/>
            <person name="Williams K.H."/>
            <person name="Banfield J.F."/>
        </authorList>
    </citation>
    <scope>NUCLEOTIDE SEQUENCE [LARGE SCALE GENOMIC DNA]</scope>
</reference>
<comment type="caution">
    <text evidence="1">The sequence shown here is derived from an EMBL/GenBank/DDBJ whole genome shotgun (WGS) entry which is preliminary data.</text>
</comment>
<evidence type="ECO:0000313" key="1">
    <source>
        <dbReference type="EMBL" id="KKU58475.1"/>
    </source>
</evidence>
<dbReference type="AlphaFoldDB" id="A0A0G1UL98"/>
<dbReference type="Proteomes" id="UP000034307">
    <property type="component" value="Unassembled WGS sequence"/>
</dbReference>
<organism evidence="1 2">
    <name type="scientific">Candidatus Amesbacteria bacterium GW2011_GWA2_47_11b</name>
    <dbReference type="NCBI Taxonomy" id="1618358"/>
    <lineage>
        <taxon>Bacteria</taxon>
        <taxon>Candidatus Amesiibacteriota</taxon>
    </lineage>
</organism>
<gene>
    <name evidence="1" type="ORF">UX80_C0002G0010</name>
</gene>
<name>A0A0G1UL98_9BACT</name>
<sequence length="454" mass="50297">MGIENPVLNQLINSQKTRLEGSLWSNESDREKYRFELSPNVKLFNREQENELREISSAVYAPGGFLHGSLKMFSALKESDALKGSLTGGMIWKSLSLGINKYELGVQALFNQLPLFARCDLMLQSDQSAGQIYFQIAEIEGDKSHGMGYYDGFILLNSKEIIGQIPGTTFVEAIKGAVGDETIFLLVGDSERFYLAEMEKLLQPAARQAGLKLTVATEESLKINPGQNYPLEVGRSKSRWLVNIPTLNPNGHLVKPAGAGGENIYDLYKDGAVYCLIPPNRFLCNKSLLGVISNGLNDPMIDQWLQEYFKWSTIQTLRKYLPTTILVTKANKNEVAGLLQKEGDKWVIKKTVSSGAKGVSLTNNGNDGRGTMIADLMTAPASYILQLKVEQTPLPFWHTESGHLNHSLMYTRVELYSQYGDGGILTVGITARKSKAVHVQKDAIQIPVRFAPTQ</sequence>
<proteinExistence type="predicted"/>
<protein>
    <submittedName>
        <fullName evidence="1">Uncharacterized protein</fullName>
    </submittedName>
</protein>
<evidence type="ECO:0000313" key="2">
    <source>
        <dbReference type="Proteomes" id="UP000034307"/>
    </source>
</evidence>
<dbReference type="EMBL" id="LCNO01000002">
    <property type="protein sequence ID" value="KKU58475.1"/>
    <property type="molecule type" value="Genomic_DNA"/>
</dbReference>
<accession>A0A0G1UL98</accession>